<dbReference type="Proteomes" id="UP001153334">
    <property type="component" value="Unassembled WGS sequence"/>
</dbReference>
<keyword evidence="2" id="KW-1185">Reference proteome</keyword>
<proteinExistence type="predicted"/>
<evidence type="ECO:0000313" key="2">
    <source>
        <dbReference type="Proteomes" id="UP001153334"/>
    </source>
</evidence>
<dbReference type="EMBL" id="JAPESX010002089">
    <property type="protein sequence ID" value="KAJ8109444.1"/>
    <property type="molecule type" value="Genomic_DNA"/>
</dbReference>
<reference evidence="1" key="1">
    <citation type="submission" date="2022-11" db="EMBL/GenBank/DDBJ databases">
        <title>Genome Sequence of Nemania bipapillata.</title>
        <authorList>
            <person name="Buettner E."/>
        </authorList>
    </citation>
    <scope>NUCLEOTIDE SEQUENCE</scope>
    <source>
        <strain evidence="1">CP14</strain>
    </source>
</reference>
<evidence type="ECO:0000313" key="1">
    <source>
        <dbReference type="EMBL" id="KAJ8109444.1"/>
    </source>
</evidence>
<organism evidence="1 2">
    <name type="scientific">Nemania bipapillata</name>
    <dbReference type="NCBI Taxonomy" id="110536"/>
    <lineage>
        <taxon>Eukaryota</taxon>
        <taxon>Fungi</taxon>
        <taxon>Dikarya</taxon>
        <taxon>Ascomycota</taxon>
        <taxon>Pezizomycotina</taxon>
        <taxon>Sordariomycetes</taxon>
        <taxon>Xylariomycetidae</taxon>
        <taxon>Xylariales</taxon>
        <taxon>Xylariaceae</taxon>
        <taxon>Nemania</taxon>
    </lineage>
</organism>
<gene>
    <name evidence="1" type="ORF">ONZ43_g6133</name>
</gene>
<protein>
    <submittedName>
        <fullName evidence="1">Uncharacterized protein</fullName>
    </submittedName>
</protein>
<accession>A0ACC2I288</accession>
<name>A0ACC2I288_9PEZI</name>
<comment type="caution">
    <text evidence="1">The sequence shown here is derived from an EMBL/GenBank/DDBJ whole genome shotgun (WGS) entry which is preliminary data.</text>
</comment>
<sequence length="582" mass="61934">MGRHARGGRTYEGFGPDPYLAGIAMNASVMGIQSTGVQACSKHLAANEQETQRTSTTSGGRVIEAISSNVDDRTLHELYLWPFANAVKAGTSTVMCSYNRVNGNYSCANSDLLTTFLKDELAFSGYVLSDWYATHGTEDSANAGLDIEMPGNVSALAGPAYFGDALLEAVNGGLVPEERLDDMATRVLAPYFRLGQDQDFPTVDPSSGPVFLVYQYGHQSPLAASYPEVSPRVVRGDHADIIREVGAAGTVLLKNSNGTLPLKNLMDIGVFGNDAGYPSIGSVFLDIDNHPEGFEYGTFAIGGGSGTVRQPDLISPLEALAEGSFKTLYPIPDACLVFLKAYATEGTDRASIDLQFNASRVVESTAAVCTNTVVIVHGPGVVLMPWADNENVTAILAAHYPGEQTGNSIVDVLWGAVEPSGRLPYTIPKTLSDYGPDVVESPESEASDGWQSDFSEGQAIDYRHFDSMDISPQYEFGFGLSYTTFSMGATLQVRVAGNISSVADRSLGIESGGLIDLWSVLANAKVEVTNAGKVMGHAVPQLYISFPQDTTPKGTPIKVLRGFSKVALAAVLEISGAVFKLR</sequence>